<dbReference type="EMBL" id="HG711431">
    <property type="protein sequence ID" value="CDJ49025.1"/>
    <property type="molecule type" value="Genomic_DNA"/>
</dbReference>
<dbReference type="PANTHER" id="PTHR46967:SF2">
    <property type="entry name" value="SUSHI, VON WILLEBRAND FACTOR TYPE A, EGF AND PENTRAXIN DOMAIN-CONTAINING PROTEIN 1-LIKE"/>
    <property type="match status" value="1"/>
</dbReference>
<dbReference type="PANTHER" id="PTHR46967">
    <property type="entry name" value="INSULIN-LIKE GROWTH FACTOR BINDING PROTEIN,N-TERMINAL"/>
    <property type="match status" value="1"/>
</dbReference>
<dbReference type="Proteomes" id="UP000030750">
    <property type="component" value="Unassembled WGS sequence"/>
</dbReference>
<name>U6LMK4_9EIME</name>
<evidence type="ECO:0000313" key="3">
    <source>
        <dbReference type="Proteomes" id="UP000030750"/>
    </source>
</evidence>
<reference evidence="2" key="1">
    <citation type="submission" date="2013-10" db="EMBL/GenBank/DDBJ databases">
        <title>Genomic analysis of the causative agents of coccidiosis in chickens.</title>
        <authorList>
            <person name="Reid A.J."/>
            <person name="Blake D."/>
            <person name="Billington K."/>
            <person name="Browne H."/>
            <person name="Dunn M."/>
            <person name="Hung S."/>
            <person name="Kawahara F."/>
            <person name="Miranda-Saavedra D."/>
            <person name="Mourier T."/>
            <person name="Nagra H."/>
            <person name="Otto T.D."/>
            <person name="Rawlings N."/>
            <person name="Sanchez A."/>
            <person name="Sanders M."/>
            <person name="Subramaniam C."/>
            <person name="Tay Y."/>
            <person name="Dear P."/>
            <person name="Doerig C."/>
            <person name="Gruber A."/>
            <person name="Parkinson J."/>
            <person name="Shirley M."/>
            <person name="Wan K.L."/>
            <person name="Berriman M."/>
            <person name="Tomley F."/>
            <person name="Pain A."/>
        </authorList>
    </citation>
    <scope>NUCLEOTIDE SEQUENCE [LARGE SCALE GENOMIC DNA]</scope>
    <source>
        <strain evidence="2">Houghton</strain>
    </source>
</reference>
<dbReference type="Gene3D" id="2.10.50.10">
    <property type="entry name" value="Tumor Necrosis Factor Receptor, subunit A, domain 2"/>
    <property type="match status" value="2"/>
</dbReference>
<organism evidence="2 3">
    <name type="scientific">Eimeria brunetti</name>
    <dbReference type="NCBI Taxonomy" id="51314"/>
    <lineage>
        <taxon>Eukaryota</taxon>
        <taxon>Sar</taxon>
        <taxon>Alveolata</taxon>
        <taxon>Apicomplexa</taxon>
        <taxon>Conoidasida</taxon>
        <taxon>Coccidia</taxon>
        <taxon>Eucoccidiorida</taxon>
        <taxon>Eimeriorina</taxon>
        <taxon>Eimeriidae</taxon>
        <taxon>Eimeria</taxon>
    </lineage>
</organism>
<sequence length="1391" mass="149245">MQHPTRGWGGGSSRPFWSSFKANAKHAIPTLYFALVGCFLLLSAEAAGELKSGNGVGNGFPARQEQQAAYAASPKMGRRQEEPIPTAHLGSDGSPLLSQQNPELKSLGGKRDLAEEEGKSRDDNEGLQMLVKARQVHYSPRGTNWVELRVEVVGSDGKTNKKYKGGVAASLILAGSDETPVGSQDASLENKEGLTSERAVSIASSVATNGVALLHFSPPADGFYRFSITCGGCNHKLNTEKHYFSAGTHAVLKVTSQPSGASTGAILEHQPAVQLEDRYGKPLQVKSTIVANILPVNPHTSQKVPLDSWTLETDELGYARAKGILVTKAGQYIIQFVTTLWQDTRLEVSSASFEVVPGPASAAVFSLSPPPRVTCTLCAEDTPSSSAEIQVVSGSKVQVHHMPLLVENRITASGEGEMPSREFWGQLQISLRAENWTFGAPQEPVSVEVKKIALLSPLRGLTPEDGAKYLRVEPRRLVFTVENAAYPQVFYVLPWSPGVIVGSEGLSQPLSDIHIGAFCIELDVVSEDPSWSSASVIFDFPSPAPAPGVSLSIVPGPKDLTVYAKDSDVSEVLVGFPQQQLVQEGEMIAYTLRLSSRPLESEEVEVHVHAESHGGYSVKPELLQFNASNWNRDQTVWLQVDQDDIAPPGVGIETLARSMHCDKQSFEGSIIGNTIRTLVLHHEVSSSEKEHAWSMRGGKEVTFSVWDDDIAGLHCEGTQIIAHLEPDQAFEDASRNLNSSGGIELGKITVKPTSWQTEYEFLLHFDITAEGSDHLVAQSSASDAILHTYCSLNATSDDPNYDTGEKFTGQQHLLALRGFEIPLAISRVSGQSHIDGHSNGQAAAASIVTCVGGHYLRTTNSIVECLPCPPGYECPDPTEPPRPCPQEHMSLGGLSSCAPCPEGFTCPEGTAVPKELRPGFYYGISAQGDDVRISTSAAMPCPEGFYCTGGSASPVPCLPGYVSDTGASECIPCPAGYKCRTGRATDLEACPEGTYSLRGELACRPCPAGFACTVRRGGASKYFGDEPTAVGLSSNREEIDFRADDGKVDSHFNFAEQSVVELLLPCKTGYFSGDGDADCIPCGGPVACPTPFTKEHCFVPFAVALPDDPTECVPCPAGHTCTDGIVRKCPDFHYARLGEGVCRLCKGGYLCKGGATAPDEGDLVPIGYYRSERDAHLHPCPSGTLGLIPDFYQPNTGSTETKCRPCPSGYYTSKTGATACEGCKAGYYCTTEIGPLPCRYSTTMGTTLSERLDSCARRPGQFATYTGTGFEAYASCPEGTHHPDNILNEFNGLYSMEGFGSCISCPAGRICPGGAVSSTYDTPALSAKEQHALKDITVLQVAYLETILEDTQLFSLQFISVKRRCYATRRPRFTGKYVGLDRSLAKATRDA</sequence>
<protein>
    <recommendedName>
        <fullName evidence="4">GCC2 and GCC3 domain-containing protein</fullName>
    </recommendedName>
</protein>
<dbReference type="SMART" id="SM01411">
    <property type="entry name" value="Ephrin_rec_like"/>
    <property type="match status" value="5"/>
</dbReference>
<feature type="compositionally biased region" description="Basic and acidic residues" evidence="1">
    <location>
        <begin position="109"/>
        <end position="124"/>
    </location>
</feature>
<reference evidence="2" key="2">
    <citation type="submission" date="2013-10" db="EMBL/GenBank/DDBJ databases">
        <authorList>
            <person name="Aslett M."/>
        </authorList>
    </citation>
    <scope>NUCLEOTIDE SEQUENCE [LARGE SCALE GENOMIC DNA]</scope>
    <source>
        <strain evidence="2">Houghton</strain>
    </source>
</reference>
<gene>
    <name evidence="2" type="ORF">EBH_0056240</name>
</gene>
<keyword evidence="3" id="KW-1185">Reference proteome</keyword>
<dbReference type="InterPro" id="IPR009030">
    <property type="entry name" value="Growth_fac_rcpt_cys_sf"/>
</dbReference>
<evidence type="ECO:0000256" key="1">
    <source>
        <dbReference type="SAM" id="MobiDB-lite"/>
    </source>
</evidence>
<proteinExistence type="predicted"/>
<feature type="region of interest" description="Disordered" evidence="1">
    <location>
        <begin position="66"/>
        <end position="126"/>
    </location>
</feature>
<dbReference type="SUPFAM" id="SSF57184">
    <property type="entry name" value="Growth factor receptor domain"/>
    <property type="match status" value="2"/>
</dbReference>
<dbReference type="OrthoDB" id="439917at2759"/>
<evidence type="ECO:0008006" key="4">
    <source>
        <dbReference type="Google" id="ProtNLM"/>
    </source>
</evidence>
<evidence type="ECO:0000313" key="2">
    <source>
        <dbReference type="EMBL" id="CDJ49025.1"/>
    </source>
</evidence>
<accession>U6LMK4</accession>
<dbReference type="VEuPathDB" id="ToxoDB:EBH_0056240"/>